<evidence type="ECO:0000256" key="1">
    <source>
        <dbReference type="SAM" id="MobiDB-lite"/>
    </source>
</evidence>
<dbReference type="OMA" id="NATHFAG"/>
<dbReference type="RefSeq" id="WP_005577922.1">
    <property type="nucleotide sequence ID" value="NZ_FORO01000002.1"/>
</dbReference>
<dbReference type="GeneID" id="14209012"/>
<dbReference type="AlphaFoldDB" id="A0A1I3JS46"/>
<dbReference type="EMBL" id="FORO01000002">
    <property type="protein sequence ID" value="SFI63079.1"/>
    <property type="molecule type" value="Genomic_DNA"/>
</dbReference>
<dbReference type="Proteomes" id="UP000182829">
    <property type="component" value="Unassembled WGS sequence"/>
</dbReference>
<evidence type="ECO:0000313" key="3">
    <source>
        <dbReference type="Proteomes" id="UP000182829"/>
    </source>
</evidence>
<sequence length="150" mass="15999">MSKQIIIGPGHYETDEREAGADVDPGELVEFNDDGRVQPHSTDGGVAAARFAKEARDVGKTVDSTYEYDSEEDEGENVHYGYPAPGTPVQAFIATDETFDDDTPLVSNGDGSLREAADDGSEDEAIVAYANEAVDTSGDDDPTRHEVISA</sequence>
<reference evidence="2 3" key="1">
    <citation type="submission" date="2016-10" db="EMBL/GenBank/DDBJ databases">
        <authorList>
            <person name="de Groot N.N."/>
        </authorList>
    </citation>
    <scope>NUCLEOTIDE SEQUENCE [LARGE SCALE GENOMIC DNA]</scope>
    <source>
        <strain evidence="2 3">SP2</strain>
    </source>
</reference>
<feature type="region of interest" description="Disordered" evidence="1">
    <location>
        <begin position="1"/>
        <end position="22"/>
    </location>
</feature>
<organism evidence="2 3">
    <name type="scientific">Natronobacterium gregoryi</name>
    <dbReference type="NCBI Taxonomy" id="44930"/>
    <lineage>
        <taxon>Archaea</taxon>
        <taxon>Methanobacteriati</taxon>
        <taxon>Methanobacteriota</taxon>
        <taxon>Stenosarchaea group</taxon>
        <taxon>Halobacteria</taxon>
        <taxon>Halobacteriales</taxon>
        <taxon>Natrialbaceae</taxon>
        <taxon>Natronobacterium</taxon>
    </lineage>
</organism>
<evidence type="ECO:0000313" key="2">
    <source>
        <dbReference type="EMBL" id="SFI63079.1"/>
    </source>
</evidence>
<feature type="region of interest" description="Disordered" evidence="1">
    <location>
        <begin position="100"/>
        <end position="122"/>
    </location>
</feature>
<gene>
    <name evidence="2" type="ORF">SAMN05443661_102232</name>
</gene>
<protein>
    <submittedName>
        <fullName evidence="2">Uncharacterized protein</fullName>
    </submittedName>
</protein>
<accession>A0A1I3JS46</accession>
<proteinExistence type="predicted"/>
<name>A0A1I3JS46_9EURY</name>